<evidence type="ECO:0000259" key="9">
    <source>
        <dbReference type="Pfam" id="PF04413"/>
    </source>
</evidence>
<sequence>MFGPGGGHIADAARLTRPEGELVWAHATTQERLLGLCDVGNRLKMMRPDLSMMLTWEEDMRPSLLPDGCDIALGPLTVEQPNDIRSFLENWSPDLCVWAGGRLRRLLMRQIRERNMPALLCDIDAEELPGRASRWLPDQRHRLLNGFAEILVPGTEVSERLKRAGVPPERIRPSGRLFQSSTPPSCNDDELTQMQKQFGSRPIWLAAHVSLSELQAVVKAHRTALRSLHRLLLVLTVETFEDLDAARSLLKKEGLAFADWDMGEDPEDHTQAAIGLTENLGLWYRLCPLCFLGNSLIRGAQGTNPLDAAALGSAILHGPGVVAHAQAYQRLAALGAAERIHGEEELSDAVYRLSSPDRAAEMALAGWQVVTEGAVMTDNLLDRIQDLLDQSEINHAPA</sequence>
<evidence type="ECO:0000256" key="6">
    <source>
        <dbReference type="ARBA" id="ARBA00031445"/>
    </source>
</evidence>
<dbReference type="KEGG" id="rmb:K529_012785"/>
<comment type="pathway">
    <text evidence="2 8">Bacterial outer membrane biogenesis; LPS core biosynthesis.</text>
</comment>
<evidence type="ECO:0000256" key="1">
    <source>
        <dbReference type="ARBA" id="ARBA00003394"/>
    </source>
</evidence>
<dbReference type="Proteomes" id="UP000013243">
    <property type="component" value="Chromosome"/>
</dbReference>
<dbReference type="GeneID" id="28250725"/>
<evidence type="ECO:0000313" key="10">
    <source>
        <dbReference type="EMBL" id="ANP41647.1"/>
    </source>
</evidence>
<dbReference type="InterPro" id="IPR038107">
    <property type="entry name" value="Glycos_transf_N_sf"/>
</dbReference>
<dbReference type="Pfam" id="PF04413">
    <property type="entry name" value="Glycos_transf_N"/>
    <property type="match status" value="1"/>
</dbReference>
<evidence type="ECO:0000256" key="5">
    <source>
        <dbReference type="ARBA" id="ARBA00022679"/>
    </source>
</evidence>
<dbReference type="AlphaFoldDB" id="A0A1B1A549"/>
<dbReference type="Gene3D" id="3.40.50.2000">
    <property type="entry name" value="Glycogen Phosphorylase B"/>
    <property type="match status" value="1"/>
</dbReference>
<comment type="subcellular location">
    <subcellularLocation>
        <location evidence="8">Cell membrane</location>
    </subcellularLocation>
</comment>
<gene>
    <name evidence="10" type="ORF">K529_012785</name>
</gene>
<dbReference type="Gene3D" id="3.40.50.11720">
    <property type="entry name" value="3-Deoxy-D-manno-octulosonic-acid transferase, N-terminal domain"/>
    <property type="match status" value="1"/>
</dbReference>
<protein>
    <recommendedName>
        <fullName evidence="4 8">3-deoxy-D-manno-octulosonic acid transferase</fullName>
        <shortName evidence="8">Kdo transferase</shortName>
        <ecNumber evidence="3 8">2.4.99.12</ecNumber>
    </recommendedName>
    <alternativeName>
        <fullName evidence="6 8">Lipid IV(A) 3-deoxy-D-manno-octulosonic acid transferase</fullName>
    </alternativeName>
</protein>
<evidence type="ECO:0000256" key="2">
    <source>
        <dbReference type="ARBA" id="ARBA00004713"/>
    </source>
</evidence>
<evidence type="ECO:0000256" key="8">
    <source>
        <dbReference type="RuleBase" id="RU365103"/>
    </source>
</evidence>
<dbReference type="GO" id="GO:0009244">
    <property type="term" value="P:lipopolysaccharide core region biosynthetic process"/>
    <property type="evidence" value="ECO:0007669"/>
    <property type="project" value="UniProtKB-UniRule"/>
</dbReference>
<dbReference type="UniPathway" id="UPA00958"/>
<name>A0A1B1A549_9RHOB</name>
<reference evidence="10 11" key="1">
    <citation type="journal article" date="2016" name="ISME J.">
        <title>Global occurrence and heterogeneity of the Roseobacter-clade species Ruegeria mobilis.</title>
        <authorList>
            <person name="Sonnenschein E."/>
            <person name="Gram L."/>
        </authorList>
    </citation>
    <scope>NUCLEOTIDE SEQUENCE [LARGE SCALE GENOMIC DNA]</scope>
    <source>
        <strain evidence="10 11">F1926</strain>
    </source>
</reference>
<dbReference type="GO" id="GO:0043842">
    <property type="term" value="F:Kdo transferase activity"/>
    <property type="evidence" value="ECO:0007669"/>
    <property type="project" value="UniProtKB-EC"/>
</dbReference>
<keyword evidence="8" id="KW-0448">Lipopolysaccharide biosynthesis</keyword>
<dbReference type="PANTHER" id="PTHR42755:SF1">
    <property type="entry name" value="3-DEOXY-D-MANNO-OCTULOSONIC ACID TRANSFERASE, MITOCHONDRIAL-RELATED"/>
    <property type="match status" value="1"/>
</dbReference>
<dbReference type="STRING" id="1265309.K529_012785"/>
<keyword evidence="8" id="KW-0472">Membrane</keyword>
<keyword evidence="8" id="KW-1003">Cell membrane</keyword>
<dbReference type="PANTHER" id="PTHR42755">
    <property type="entry name" value="3-DEOXY-MANNO-OCTULOSONATE CYTIDYLYLTRANSFERASE"/>
    <property type="match status" value="1"/>
</dbReference>
<accession>A0A1B1A549</accession>
<evidence type="ECO:0000256" key="4">
    <source>
        <dbReference type="ARBA" id="ARBA00019077"/>
    </source>
</evidence>
<proteinExistence type="inferred from homology"/>
<organism evidence="10 11">
    <name type="scientific">Tritonibacter mobilis F1926</name>
    <dbReference type="NCBI Taxonomy" id="1265309"/>
    <lineage>
        <taxon>Bacteria</taxon>
        <taxon>Pseudomonadati</taxon>
        <taxon>Pseudomonadota</taxon>
        <taxon>Alphaproteobacteria</taxon>
        <taxon>Rhodobacterales</taxon>
        <taxon>Paracoccaceae</taxon>
        <taxon>Tritonibacter</taxon>
    </lineage>
</organism>
<comment type="similarity">
    <text evidence="8">Belongs to the glycosyltransferase group 1 family.</text>
</comment>
<feature type="domain" description="3-deoxy-D-manno-octulosonic-acid transferase N-terminal" evidence="9">
    <location>
        <begin position="20"/>
        <end position="176"/>
    </location>
</feature>
<dbReference type="GO" id="GO:0009245">
    <property type="term" value="P:lipid A biosynthetic process"/>
    <property type="evidence" value="ECO:0007669"/>
    <property type="project" value="TreeGrafter"/>
</dbReference>
<comment type="catalytic activity">
    <reaction evidence="7 8">
        <text>lipid IVA (E. coli) + CMP-3-deoxy-beta-D-manno-octulosonate = alpha-Kdo-(2-&gt;6)-lipid IVA (E. coli) + CMP + H(+)</text>
        <dbReference type="Rhea" id="RHEA:28066"/>
        <dbReference type="ChEBI" id="CHEBI:15378"/>
        <dbReference type="ChEBI" id="CHEBI:58603"/>
        <dbReference type="ChEBI" id="CHEBI:60364"/>
        <dbReference type="ChEBI" id="CHEBI:60377"/>
        <dbReference type="ChEBI" id="CHEBI:85987"/>
        <dbReference type="EC" id="2.4.99.12"/>
    </reaction>
</comment>
<dbReference type="OrthoDB" id="9789797at2"/>
<dbReference type="RefSeq" id="WP_046002758.1">
    <property type="nucleotide sequence ID" value="NZ_CP015230.1"/>
</dbReference>
<dbReference type="GO" id="GO:0005886">
    <property type="term" value="C:plasma membrane"/>
    <property type="evidence" value="ECO:0007669"/>
    <property type="project" value="UniProtKB-SubCell"/>
</dbReference>
<keyword evidence="5 8" id="KW-0808">Transferase</keyword>
<dbReference type="EC" id="2.4.99.12" evidence="3 8"/>
<comment type="function">
    <text evidence="1 8">Involved in lipopolysaccharide (LPS) biosynthesis. Catalyzes the transfer of 3-deoxy-D-manno-octulosonate (Kdo) residue(s) from CMP-Kdo to lipid IV(A), the tetraacyldisaccharide-1,4'-bisphosphate precursor of lipid A.</text>
</comment>
<evidence type="ECO:0000313" key="11">
    <source>
        <dbReference type="Proteomes" id="UP000013243"/>
    </source>
</evidence>
<dbReference type="InterPro" id="IPR007507">
    <property type="entry name" value="Glycos_transf_N"/>
</dbReference>
<evidence type="ECO:0000256" key="3">
    <source>
        <dbReference type="ARBA" id="ARBA00012621"/>
    </source>
</evidence>
<evidence type="ECO:0000256" key="7">
    <source>
        <dbReference type="ARBA" id="ARBA00049183"/>
    </source>
</evidence>
<dbReference type="InterPro" id="IPR039901">
    <property type="entry name" value="Kdotransferase"/>
</dbReference>
<dbReference type="EMBL" id="CP015230">
    <property type="protein sequence ID" value="ANP41647.1"/>
    <property type="molecule type" value="Genomic_DNA"/>
</dbReference>